<proteinExistence type="predicted"/>
<keyword evidence="3" id="KW-0269">Exonuclease</keyword>
<organism evidence="5 6">
    <name type="scientific">Ligilactobacillus agilis</name>
    <dbReference type="NCBI Taxonomy" id="1601"/>
    <lineage>
        <taxon>Bacteria</taxon>
        <taxon>Bacillati</taxon>
        <taxon>Bacillota</taxon>
        <taxon>Bacilli</taxon>
        <taxon>Lactobacillales</taxon>
        <taxon>Lactobacillaceae</taxon>
        <taxon>Ligilactobacillus</taxon>
    </lineage>
</organism>
<dbReference type="PANTHER" id="PTHR30231">
    <property type="entry name" value="DNA POLYMERASE III SUBUNIT EPSILON"/>
    <property type="match status" value="1"/>
</dbReference>
<dbReference type="InterPro" id="IPR013520">
    <property type="entry name" value="Ribonucl_H"/>
</dbReference>
<evidence type="ECO:0000313" key="6">
    <source>
        <dbReference type="Proteomes" id="UP000234579"/>
    </source>
</evidence>
<comment type="caution">
    <text evidence="5">The sequence shown here is derived from an EMBL/GenBank/DDBJ whole genome shotgun (WGS) entry which is preliminary data.</text>
</comment>
<reference evidence="6" key="1">
    <citation type="submission" date="2017-12" db="EMBL/GenBank/DDBJ databases">
        <authorList>
            <person name="Christensen H."/>
        </authorList>
    </citation>
    <scope>NUCLEOTIDE SEQUENCE [LARGE SCALE GENOMIC DNA]</scope>
    <source>
        <strain evidence="6">268A</strain>
    </source>
</reference>
<dbReference type="PANTHER" id="PTHR30231:SF4">
    <property type="entry name" value="PROTEIN NEN2"/>
    <property type="match status" value="1"/>
</dbReference>
<dbReference type="RefSeq" id="WP_101811803.1">
    <property type="nucleotide sequence ID" value="NZ_PKGI01000028.1"/>
</dbReference>
<feature type="domain" description="Exonuclease" evidence="4">
    <location>
        <begin position="3"/>
        <end position="175"/>
    </location>
</feature>
<evidence type="ECO:0000256" key="1">
    <source>
        <dbReference type="ARBA" id="ARBA00022722"/>
    </source>
</evidence>
<dbReference type="InterPro" id="IPR036397">
    <property type="entry name" value="RNaseH_sf"/>
</dbReference>
<dbReference type="GO" id="GO:0008408">
    <property type="term" value="F:3'-5' exonuclease activity"/>
    <property type="evidence" value="ECO:0007669"/>
    <property type="project" value="TreeGrafter"/>
</dbReference>
<dbReference type="EMBL" id="PKGI01000028">
    <property type="protein sequence ID" value="PLA76514.1"/>
    <property type="molecule type" value="Genomic_DNA"/>
</dbReference>
<dbReference type="SMART" id="SM00479">
    <property type="entry name" value="EXOIII"/>
    <property type="match status" value="1"/>
</dbReference>
<keyword evidence="1" id="KW-0540">Nuclease</keyword>
<gene>
    <name evidence="5" type="ORF">CYR79_05670</name>
</gene>
<dbReference type="InterPro" id="IPR012337">
    <property type="entry name" value="RNaseH-like_sf"/>
</dbReference>
<protein>
    <recommendedName>
        <fullName evidence="4">Exonuclease domain-containing protein</fullName>
    </recommendedName>
</protein>
<evidence type="ECO:0000256" key="2">
    <source>
        <dbReference type="ARBA" id="ARBA00022801"/>
    </source>
</evidence>
<keyword evidence="2" id="KW-0378">Hydrolase</keyword>
<sequence>MHEKLTIDIETTGLSNQDEILQLSVLDTMTDEVLFNSFLKPSHIKAWDEATKTHHITPEMVVNAPTINQIRDAVQKLLDKASLIVGYNHLNFDNRFLTKAGFRLPERQYDVMLKYSEYIKEPNKYPEGFNKTPYKWFKLVDCATNLGYDWESRPHDSASDARATSWCYRKLAEIN</sequence>
<dbReference type="AlphaFoldDB" id="A0A2I2AAW4"/>
<name>A0A2I2AAW4_9LACO</name>
<evidence type="ECO:0000256" key="3">
    <source>
        <dbReference type="ARBA" id="ARBA00022839"/>
    </source>
</evidence>
<dbReference type="SUPFAM" id="SSF53098">
    <property type="entry name" value="Ribonuclease H-like"/>
    <property type="match status" value="1"/>
</dbReference>
<accession>A0A2I2AAW4</accession>
<dbReference type="Gene3D" id="3.30.420.10">
    <property type="entry name" value="Ribonuclease H-like superfamily/Ribonuclease H"/>
    <property type="match status" value="1"/>
</dbReference>
<evidence type="ECO:0000313" key="5">
    <source>
        <dbReference type="EMBL" id="PLA76514.1"/>
    </source>
</evidence>
<dbReference type="GO" id="GO:0003676">
    <property type="term" value="F:nucleic acid binding"/>
    <property type="evidence" value="ECO:0007669"/>
    <property type="project" value="InterPro"/>
</dbReference>
<dbReference type="Pfam" id="PF00929">
    <property type="entry name" value="RNase_T"/>
    <property type="match status" value="1"/>
</dbReference>
<evidence type="ECO:0000259" key="4">
    <source>
        <dbReference type="SMART" id="SM00479"/>
    </source>
</evidence>
<dbReference type="Proteomes" id="UP000234579">
    <property type="component" value="Unassembled WGS sequence"/>
</dbReference>
<dbReference type="CDD" id="cd06127">
    <property type="entry name" value="DEDDh"/>
    <property type="match status" value="1"/>
</dbReference>